<dbReference type="Proteomes" id="UP000297753">
    <property type="component" value="Unassembled WGS sequence"/>
</dbReference>
<feature type="domain" description="Solute-binding protein family 3/N-terminal" evidence="1">
    <location>
        <begin position="24"/>
        <end position="246"/>
    </location>
</feature>
<name>A0A4Y8W999_9VIBR</name>
<reference evidence="2 3" key="1">
    <citation type="submission" date="2019-01" db="EMBL/GenBank/DDBJ databases">
        <title>Vibrio BEI176 sp. nov, a marine bacterium isolated from China: eastern marignal seas.</title>
        <authorList>
            <person name="Li B."/>
        </authorList>
    </citation>
    <scope>NUCLEOTIDE SEQUENCE [LARGE SCALE GENOMIC DNA]</scope>
    <source>
        <strain evidence="2 3">BEI176</strain>
    </source>
</reference>
<dbReference type="AlphaFoldDB" id="A0A4Y8W999"/>
<dbReference type="EMBL" id="SATR01000061">
    <property type="protein sequence ID" value="TFH89520.1"/>
    <property type="molecule type" value="Genomic_DNA"/>
</dbReference>
<evidence type="ECO:0000313" key="3">
    <source>
        <dbReference type="Proteomes" id="UP000297753"/>
    </source>
</evidence>
<evidence type="ECO:0000259" key="1">
    <source>
        <dbReference type="Pfam" id="PF00497"/>
    </source>
</evidence>
<protein>
    <submittedName>
        <fullName evidence="2">Transporter substrate-binding domain-containing protein</fullName>
    </submittedName>
</protein>
<accession>A0A4Y8W999</accession>
<dbReference type="InterPro" id="IPR001638">
    <property type="entry name" value="Solute-binding_3/MltF_N"/>
</dbReference>
<organism evidence="2 3">
    <name type="scientific">Vibrio ouci</name>
    <dbReference type="NCBI Taxonomy" id="2499078"/>
    <lineage>
        <taxon>Bacteria</taxon>
        <taxon>Pseudomonadati</taxon>
        <taxon>Pseudomonadota</taxon>
        <taxon>Gammaproteobacteria</taxon>
        <taxon>Vibrionales</taxon>
        <taxon>Vibrionaceae</taxon>
        <taxon>Vibrio</taxon>
    </lineage>
</organism>
<dbReference type="Pfam" id="PF00497">
    <property type="entry name" value="SBP_bac_3"/>
    <property type="match status" value="1"/>
</dbReference>
<gene>
    <name evidence="2" type="ORF">ELS82_21795</name>
</gene>
<dbReference type="OrthoDB" id="6194758at2"/>
<keyword evidence="3" id="KW-1185">Reference proteome</keyword>
<comment type="caution">
    <text evidence="2">The sequence shown here is derived from an EMBL/GenBank/DDBJ whole genome shotgun (WGS) entry which is preliminary data.</text>
</comment>
<proteinExistence type="predicted"/>
<dbReference type="Gene3D" id="3.40.190.10">
    <property type="entry name" value="Periplasmic binding protein-like II"/>
    <property type="match status" value="2"/>
</dbReference>
<sequence>MIALVFSVSTYQTMASDVVNYYVIAGQAQPFQIEEQGKSHKGIVSDIIAEVFAGSDYQLNYHTYPFNRMISTLEAGGEQNWVTYGSPNWGRVQSEHLSDLPIYQVKHTLVTSTKASFHYEDLGSIKGKGLVLLLGFDYAELTPYIEQGDFSEIRVKNYQAAFSIMERLPSDTAFVEMESRVKYHLNRLGLTEQSFRLEAFSDVIADYPIHLAFSGEMKPEIRLFINQRLAEMKANGALQEIISRYI</sequence>
<dbReference type="SUPFAM" id="SSF53850">
    <property type="entry name" value="Periplasmic binding protein-like II"/>
    <property type="match status" value="1"/>
</dbReference>
<evidence type="ECO:0000313" key="2">
    <source>
        <dbReference type="EMBL" id="TFH89520.1"/>
    </source>
</evidence>